<dbReference type="CDD" id="cd07713">
    <property type="entry name" value="DHPS-like_MBL-fold"/>
    <property type="match status" value="1"/>
</dbReference>
<feature type="non-terminal residue" evidence="2">
    <location>
        <position position="130"/>
    </location>
</feature>
<organism evidence="2 3">
    <name type="scientific">Candidatus Iainarchaeum sp</name>
    <dbReference type="NCBI Taxonomy" id="3101447"/>
    <lineage>
        <taxon>Archaea</taxon>
        <taxon>Candidatus Iainarchaeota</taxon>
        <taxon>Candidatus Iainarchaeia</taxon>
        <taxon>Candidatus Iainarchaeales</taxon>
        <taxon>Candidatus Iainarchaeaceae</taxon>
        <taxon>Candidatus Iainarchaeum</taxon>
    </lineage>
</organism>
<dbReference type="PANTHER" id="PTHR13754">
    <property type="entry name" value="METALLO-BETA-LACTAMASE SUPERFAMILY PROTEIN"/>
    <property type="match status" value="1"/>
</dbReference>
<keyword evidence="2" id="KW-0378">Hydrolase</keyword>
<protein>
    <submittedName>
        <fullName evidence="2">MBL fold hydrolase</fullName>
    </submittedName>
</protein>
<evidence type="ECO:0000259" key="1">
    <source>
        <dbReference type="Pfam" id="PF00753"/>
    </source>
</evidence>
<evidence type="ECO:0000313" key="3">
    <source>
        <dbReference type="Proteomes" id="UP000277633"/>
    </source>
</evidence>
<dbReference type="Gene3D" id="3.60.15.10">
    <property type="entry name" value="Ribonuclease Z/Hydroxyacylglutathione hydrolase-like"/>
    <property type="match status" value="1"/>
</dbReference>
<comment type="caution">
    <text evidence="2">The sequence shown here is derived from an EMBL/GenBank/DDBJ whole genome shotgun (WGS) entry which is preliminary data.</text>
</comment>
<dbReference type="InterPro" id="IPR052926">
    <property type="entry name" value="Metallo-beta-lactamase_dom"/>
</dbReference>
<dbReference type="InterPro" id="IPR001279">
    <property type="entry name" value="Metallo-B-lactamas"/>
</dbReference>
<reference evidence="2 3" key="1">
    <citation type="submission" date="2018-06" db="EMBL/GenBank/DDBJ databases">
        <title>Extensive metabolic versatility and redundancy in microbially diverse, dynamic hydrothermal sediments.</title>
        <authorList>
            <person name="Dombrowski N."/>
            <person name="Teske A."/>
            <person name="Baker B.J."/>
        </authorList>
    </citation>
    <scope>NUCLEOTIDE SEQUENCE [LARGE SCALE GENOMIC DNA]</scope>
    <source>
        <strain evidence="2">B9_G13</strain>
    </source>
</reference>
<dbReference type="InterPro" id="IPR041712">
    <property type="entry name" value="DHPS-like_MBL-fold"/>
</dbReference>
<feature type="domain" description="Metallo-beta-lactamase" evidence="1">
    <location>
        <begin position="24"/>
        <end position="81"/>
    </location>
</feature>
<dbReference type="GO" id="GO:0016787">
    <property type="term" value="F:hydrolase activity"/>
    <property type="evidence" value="ECO:0007669"/>
    <property type="project" value="UniProtKB-KW"/>
</dbReference>
<name>A0A497JF90_9ARCH</name>
<dbReference type="PANTHER" id="PTHR13754:SF13">
    <property type="entry name" value="METALLO-BETA-LACTAMASE SUPERFAMILY PROTEIN (AFU_ORTHOLOGUE AFUA_3G07630)"/>
    <property type="match status" value="1"/>
</dbReference>
<dbReference type="SUPFAM" id="SSF56281">
    <property type="entry name" value="Metallo-hydrolase/oxidoreductase"/>
    <property type="match status" value="1"/>
</dbReference>
<sequence>MKITIVVDNEAENGLKKEWGFACLVEGNEKVLFDTGASTEVLAHNAEKLGIKPQAIDKLVISHDHWDHTGGLDWALQNKELEVYILESFSSQLKQKLSGFKVIEVKGLTEISKDIYASGPIESADKYRLY</sequence>
<dbReference type="Pfam" id="PF00753">
    <property type="entry name" value="Lactamase_B"/>
    <property type="match status" value="1"/>
</dbReference>
<evidence type="ECO:0000313" key="2">
    <source>
        <dbReference type="EMBL" id="RLG69421.1"/>
    </source>
</evidence>
<gene>
    <name evidence="2" type="ORF">DRO07_02375</name>
</gene>
<proteinExistence type="predicted"/>
<dbReference type="Proteomes" id="UP000277633">
    <property type="component" value="Unassembled WGS sequence"/>
</dbReference>
<dbReference type="AlphaFoldDB" id="A0A497JF90"/>
<accession>A0A497JF90</accession>
<dbReference type="InterPro" id="IPR036866">
    <property type="entry name" value="RibonucZ/Hydroxyglut_hydro"/>
</dbReference>
<dbReference type="GO" id="GO:0016740">
    <property type="term" value="F:transferase activity"/>
    <property type="evidence" value="ECO:0007669"/>
    <property type="project" value="TreeGrafter"/>
</dbReference>
<dbReference type="EMBL" id="QMWO01000080">
    <property type="protein sequence ID" value="RLG69421.1"/>
    <property type="molecule type" value="Genomic_DNA"/>
</dbReference>